<evidence type="ECO:0000259" key="2">
    <source>
        <dbReference type="Pfam" id="PF11474"/>
    </source>
</evidence>
<evidence type="ECO:0000313" key="3">
    <source>
        <dbReference type="EMBL" id="PKB94274.1"/>
    </source>
</evidence>
<dbReference type="GO" id="GO:0003720">
    <property type="term" value="F:telomerase activity"/>
    <property type="evidence" value="ECO:0007669"/>
    <property type="project" value="InterPro"/>
</dbReference>
<dbReference type="VEuPathDB" id="FungiDB:RhiirA1_483663"/>
<dbReference type="VEuPathDB" id="FungiDB:FUN_022924"/>
<dbReference type="GO" id="GO:0070034">
    <property type="term" value="F:telomerase RNA binding"/>
    <property type="evidence" value="ECO:0007669"/>
    <property type="project" value="TreeGrafter"/>
</dbReference>
<protein>
    <recommendedName>
        <fullName evidence="1">Telomerase reverse transcriptase</fullName>
        <ecNumber evidence="1">2.7.7.49</ecNumber>
    </recommendedName>
    <alternativeName>
        <fullName evidence="1">Telomerase catalytic subunit</fullName>
    </alternativeName>
</protein>
<dbReference type="AlphaFoldDB" id="A0A2N0NI85"/>
<dbReference type="VEuPathDB" id="FungiDB:RhiirFUN_006890"/>
<comment type="similarity">
    <text evidence="1">Belongs to the reverse transcriptase family. Telomerase subfamily.</text>
</comment>
<comment type="caution">
    <text evidence="3">The sequence shown here is derived from an EMBL/GenBank/DDBJ whole genome shotgun (WGS) entry which is preliminary data.</text>
</comment>
<dbReference type="InterPro" id="IPR003545">
    <property type="entry name" value="Telomerase_RT"/>
</dbReference>
<dbReference type="GO" id="GO:0007004">
    <property type="term" value="P:telomere maintenance via telomerase"/>
    <property type="evidence" value="ECO:0007669"/>
    <property type="project" value="TreeGrafter"/>
</dbReference>
<keyword evidence="1" id="KW-0779">Telomere</keyword>
<dbReference type="GO" id="GO:0000333">
    <property type="term" value="C:telomerase catalytic core complex"/>
    <property type="evidence" value="ECO:0007669"/>
    <property type="project" value="TreeGrafter"/>
</dbReference>
<keyword evidence="1" id="KW-0539">Nucleus</keyword>
<dbReference type="Pfam" id="PF11474">
    <property type="entry name" value="TEN_TERT"/>
    <property type="match status" value="1"/>
</dbReference>
<dbReference type="Proteomes" id="UP000232722">
    <property type="component" value="Unassembled WGS sequence"/>
</dbReference>
<dbReference type="InterPro" id="IPR049915">
    <property type="entry name" value="TERT_TEN"/>
</dbReference>
<keyword evidence="1" id="KW-0808">Transferase</keyword>
<dbReference type="GO" id="GO:0042162">
    <property type="term" value="F:telomeric DNA binding"/>
    <property type="evidence" value="ECO:0007669"/>
    <property type="project" value="TreeGrafter"/>
</dbReference>
<name>A0A2N0NI85_9GLOM</name>
<feature type="domain" description="Telomerase reverse transcriptase TEN" evidence="2">
    <location>
        <begin position="107"/>
        <end position="162"/>
    </location>
</feature>
<gene>
    <name evidence="3" type="ORF">RhiirA5_439163</name>
</gene>
<keyword evidence="1" id="KW-0695">RNA-directed DNA polymerase</keyword>
<dbReference type="GO" id="GO:0046872">
    <property type="term" value="F:metal ion binding"/>
    <property type="evidence" value="ECO:0007669"/>
    <property type="project" value="UniProtKB-KW"/>
</dbReference>
<evidence type="ECO:0000313" key="4">
    <source>
        <dbReference type="Proteomes" id="UP000232722"/>
    </source>
</evidence>
<keyword evidence="1" id="KW-0548">Nucleotidyltransferase</keyword>
<keyword evidence="1" id="KW-0460">Magnesium</keyword>
<dbReference type="EMBL" id="LLXJ01006346">
    <property type="protein sequence ID" value="PKB94274.1"/>
    <property type="molecule type" value="Genomic_DNA"/>
</dbReference>
<comment type="function">
    <text evidence="1">Telomerase is a ribonucleoprotein enzyme essential for the replication of chromosome termini in most eukaryotes. It elongates telomeres. It is a reverse transcriptase that adds simple sequence repeats to chromosome ends by copying a template sequence within the RNA component of the enzyme.</text>
</comment>
<proteinExistence type="inferred from homology"/>
<evidence type="ECO:0000256" key="1">
    <source>
        <dbReference type="RuleBase" id="RU365061"/>
    </source>
</evidence>
<comment type="catalytic activity">
    <reaction evidence="1">
        <text>DNA(n) + a 2'-deoxyribonucleoside 5'-triphosphate = DNA(n+1) + diphosphate</text>
        <dbReference type="Rhea" id="RHEA:22508"/>
        <dbReference type="Rhea" id="RHEA-COMP:17339"/>
        <dbReference type="Rhea" id="RHEA-COMP:17340"/>
        <dbReference type="ChEBI" id="CHEBI:33019"/>
        <dbReference type="ChEBI" id="CHEBI:61560"/>
        <dbReference type="ChEBI" id="CHEBI:173112"/>
        <dbReference type="EC" id="2.7.7.49"/>
    </reaction>
</comment>
<dbReference type="PANTHER" id="PTHR12066:SF0">
    <property type="entry name" value="TELOMERASE REVERSE TRANSCRIPTASE"/>
    <property type="match status" value="1"/>
</dbReference>
<organism evidence="3 4">
    <name type="scientific">Rhizophagus irregularis</name>
    <dbReference type="NCBI Taxonomy" id="588596"/>
    <lineage>
        <taxon>Eukaryota</taxon>
        <taxon>Fungi</taxon>
        <taxon>Fungi incertae sedis</taxon>
        <taxon>Mucoromycota</taxon>
        <taxon>Glomeromycotina</taxon>
        <taxon>Glomeromycetes</taxon>
        <taxon>Glomerales</taxon>
        <taxon>Glomeraceae</taxon>
        <taxon>Rhizophagus</taxon>
    </lineage>
</organism>
<comment type="subcellular location">
    <subcellularLocation>
        <location evidence="1">Nucleus</location>
    </subcellularLocation>
    <subcellularLocation>
        <location evidence="1">Chromosome</location>
        <location evidence="1">Telomere</location>
    </subcellularLocation>
</comment>
<sequence>MNNTIANATLKTNYSNLTLLYDLLQSSAHDIDLIKKDDEEELLTDYKGKARDCGKYTKRTNRFRYVNRHEPIINVGRFGFTKSNKSIIENPKGYRICALNTTTDLMKKSYAWLKLYTRIGQEALCFLLTNYSIFLELKNGCYIQIMGPSISRKRPIEDLDKSFKAAILNDRKIIKVSNTNSISNLFFSRSIMFFGPLIYNKNGELWHGLPKDHILNVVKFSYHNVNMSNTVISYIFPKQFNLKNVFTCREVSHALYYTYMDRRKEIDVSIYIY</sequence>
<accession>A0A2N0NI85</accession>
<keyword evidence="1" id="KW-0479">Metal-binding</keyword>
<reference evidence="3 4" key="1">
    <citation type="submission" date="2016-04" db="EMBL/GenBank/DDBJ databases">
        <title>Genome analyses suggest a sexual origin of heterokaryosis in a supposedly ancient asexual fungus.</title>
        <authorList>
            <person name="Ropars J."/>
            <person name="Sedzielewska K."/>
            <person name="Noel J."/>
            <person name="Charron P."/>
            <person name="Farinelli L."/>
            <person name="Marton T."/>
            <person name="Kruger M."/>
            <person name="Pelin A."/>
            <person name="Brachmann A."/>
            <person name="Corradi N."/>
        </authorList>
    </citation>
    <scope>NUCLEOTIDE SEQUENCE [LARGE SCALE GENOMIC DNA]</scope>
    <source>
        <strain evidence="3 4">A5</strain>
    </source>
</reference>
<reference evidence="3 4" key="2">
    <citation type="submission" date="2017-09" db="EMBL/GenBank/DDBJ databases">
        <title>Extensive intraspecific genome diversity in a model arbuscular mycorrhizal fungus.</title>
        <authorList>
            <person name="Chen E.C."/>
            <person name="Morin E."/>
            <person name="Beaudet D."/>
            <person name="Noel J."/>
            <person name="Ndikumana S."/>
            <person name="Charron P."/>
            <person name="St-Onge C."/>
            <person name="Giorgi J."/>
            <person name="Grigoriev I.V."/>
            <person name="Roux C."/>
            <person name="Martin F.M."/>
            <person name="Corradi N."/>
        </authorList>
    </citation>
    <scope>NUCLEOTIDE SEQUENCE [LARGE SCALE GENOMIC DNA]</scope>
    <source>
        <strain evidence="3 4">A5</strain>
    </source>
</reference>
<keyword evidence="1" id="KW-0158">Chromosome</keyword>
<dbReference type="PANTHER" id="PTHR12066">
    <property type="entry name" value="TELOMERASE REVERSE TRANSCRIPTASE"/>
    <property type="match status" value="1"/>
</dbReference>
<dbReference type="GO" id="GO:0000781">
    <property type="term" value="C:chromosome, telomeric region"/>
    <property type="evidence" value="ECO:0007669"/>
    <property type="project" value="UniProtKB-SubCell"/>
</dbReference>
<dbReference type="EC" id="2.7.7.49" evidence="1"/>